<feature type="compositionally biased region" description="Basic and acidic residues" evidence="1">
    <location>
        <begin position="658"/>
        <end position="668"/>
    </location>
</feature>
<feature type="region of interest" description="Disordered" evidence="1">
    <location>
        <begin position="67"/>
        <end position="115"/>
    </location>
</feature>
<comment type="caution">
    <text evidence="2">The sequence shown here is derived from an EMBL/GenBank/DDBJ whole genome shotgun (WGS) entry which is preliminary data.</text>
</comment>
<organism evidence="2 3">
    <name type="scientific">Acipenser ruthenus</name>
    <name type="common">Sterlet sturgeon</name>
    <dbReference type="NCBI Taxonomy" id="7906"/>
    <lineage>
        <taxon>Eukaryota</taxon>
        <taxon>Metazoa</taxon>
        <taxon>Chordata</taxon>
        <taxon>Craniata</taxon>
        <taxon>Vertebrata</taxon>
        <taxon>Euteleostomi</taxon>
        <taxon>Actinopterygii</taxon>
        <taxon>Chondrostei</taxon>
        <taxon>Acipenseriformes</taxon>
        <taxon>Acipenseridae</taxon>
        <taxon>Acipenser</taxon>
    </lineage>
</organism>
<proteinExistence type="predicted"/>
<dbReference type="EMBL" id="SCEB01002357">
    <property type="protein sequence ID" value="RXM95470.1"/>
    <property type="molecule type" value="Genomic_DNA"/>
</dbReference>
<feature type="region of interest" description="Disordered" evidence="1">
    <location>
        <begin position="649"/>
        <end position="672"/>
    </location>
</feature>
<gene>
    <name evidence="2" type="ORF">EOD39_16845</name>
</gene>
<feature type="region of interest" description="Disordered" evidence="1">
    <location>
        <begin position="598"/>
        <end position="635"/>
    </location>
</feature>
<name>A0A444V4Y7_ACIRT</name>
<feature type="compositionally biased region" description="Polar residues" evidence="1">
    <location>
        <begin position="255"/>
        <end position="267"/>
    </location>
</feature>
<dbReference type="PANTHER" id="PTHR34757">
    <property type="entry name" value="JUNCTIONAL PROTEIN ASSOCIATED WITH CORONARY ARTERY DISEASE"/>
    <property type="match status" value="1"/>
</dbReference>
<feature type="compositionally biased region" description="Basic and acidic residues" evidence="1">
    <location>
        <begin position="210"/>
        <end position="220"/>
    </location>
</feature>
<dbReference type="Proteomes" id="UP000289886">
    <property type="component" value="Unassembled WGS sequence"/>
</dbReference>
<accession>A0A444V4Y7</accession>
<feature type="compositionally biased region" description="Polar residues" evidence="1">
    <location>
        <begin position="85"/>
        <end position="94"/>
    </location>
</feature>
<feature type="region of interest" description="Disordered" evidence="1">
    <location>
        <begin position="255"/>
        <end position="358"/>
    </location>
</feature>
<feature type="compositionally biased region" description="Basic and acidic residues" evidence="1">
    <location>
        <begin position="270"/>
        <end position="280"/>
    </location>
</feature>
<dbReference type="GO" id="GO:0032587">
    <property type="term" value="C:ruffle membrane"/>
    <property type="evidence" value="ECO:0007669"/>
    <property type="project" value="TreeGrafter"/>
</dbReference>
<evidence type="ECO:0000256" key="1">
    <source>
        <dbReference type="SAM" id="MobiDB-lite"/>
    </source>
</evidence>
<evidence type="ECO:0000313" key="2">
    <source>
        <dbReference type="EMBL" id="RXM95470.1"/>
    </source>
</evidence>
<dbReference type="InterPro" id="IPR028221">
    <property type="entry name" value="JCAD"/>
</dbReference>
<reference evidence="2 3" key="1">
    <citation type="submission" date="2019-01" db="EMBL/GenBank/DDBJ databases">
        <title>Draft Genome and Complete Hox-Cluster Characterization of the Sterlet Sturgeon (Acipenser ruthenus).</title>
        <authorList>
            <person name="Wei Q."/>
        </authorList>
    </citation>
    <scope>NUCLEOTIDE SEQUENCE [LARGE SCALE GENOMIC DNA]</scope>
    <source>
        <strain evidence="2">WHYD16114868_AA</strain>
        <tissue evidence="2">Blood</tissue>
    </source>
</reference>
<keyword evidence="3" id="KW-1185">Reference proteome</keyword>
<dbReference type="Pfam" id="PF15351">
    <property type="entry name" value="JCAD"/>
    <property type="match status" value="2"/>
</dbReference>
<sequence length="1367" mass="152073">MYSVEDLLISHGYKLPKNAPSADKNRYADCHHEITENRSGHATVNGYETDTGAYVYSRQAPAKGYFGENECRESSQRRKAGSGNQGDTQSSGDFHTTDAGFYDGSSGMYSSRQRSERDVAYWRRRGQDFSVLLNYADSGEPRGNNSSKPEGVRRELFAKDPKSERESACLKEQDVVQGKRMITGNRKWQSLGTEEWKPAVGLGRQLSDGDGDKWAQEQHCHRPGGGTVHPKTKGKSQSLPRVLSPESLQFVDMSAATQETCSSQRLNSKYPEEPANKEQWTENSRPGAPVTLLPKPRFSRPLKPPSYEAHQQTRGSSEMIAGVPDPKAKDRAGSYFSKSGEARAEPFSQETAGSNMEPPVYVPPPSYKTPFQQKGNQKTFHEVPNQKYWREVQQVSESRETGKWLSRKADSSWVEHQKDKSILSRKHMYPGFIDDHLGCIQYIPFDDPRLKHMPGGPCGNPLTDFDKTKNIKKEMPTDKVFEQSTQDSAFLIPPGLIYDVASKVSNTEHANSNRWLSASQKGSDNLVASNQNCALYHKDQSNPYQTRMPRQYPQPDQGFAQTVTQVKKFEPGAGMERKRTLNETIFCLVSVPVHLQPNGQSLDQNNNTMTPGTVESAAGKNTGNLQNQTLRSTPSTDLELQALTGRMMNHKAGRKPQPRTDADNKEVGGLKSSQLQKHKELRYSGSWPGDQYRDQETQTSYIEPLQGANHGAPSNQAHNQCHSDFETKELNLDTEGNRYVQHGYPMKGQMCLNPSSNSAFSRTTNFSNQVNKSTEHQIQPSGNLGEKDISAMRCETKPSSASNGKAAFGQFLLKPVSRRPWDAIEELESINKELQDQIGTRAGGNQFTGDPEMAYEELVNLQIGSCDAEIVNTEVWDQKQVQSSLPEPPPYKTSKMKCVSQCSTIPQDPEYNNMTYVSRSSLKTVGVSRLAQKNNPIPQEHKYGDIRAVSQTSLKSVVTSRTSKQDTPFPSEPLYGDNDAVSQTALKTVSELSKQGKIEPGRKIKKDISIPKVNKEEMSSNSFGIAIKDSSFQEIRSINCNINTQQEERKHVNGLTVVTFLPDKDTTNKSDDDDDDNVSCNWITYKTDKTQSAEDIPENEPLEVRAARILGIDVPVESLAIADQLLELDKPESLTERHAFTKGVTECTNGKSGHVRGELEYSCAGDTAGSVVYVGHKEERELTKARKENNIICQQKCHVENEVKGDPEKGENVSGKFLGSGAIEETMVATAAPNSDKKSRSTSRMIEALQGKLASSPSRSVLERMVRMKEVDSVSRMRRLSIKSSDSDEAEHEKTPKQLQQEMGGVFTFTTHRDSLNNHSSQGAAVTRRIITLTQRKGRLREDEEGIYLSGRNIFGAAGMLPNPSIL</sequence>
<dbReference type="GO" id="GO:0005912">
    <property type="term" value="C:adherens junction"/>
    <property type="evidence" value="ECO:0007669"/>
    <property type="project" value="TreeGrafter"/>
</dbReference>
<feature type="region of interest" description="Disordered" evidence="1">
    <location>
        <begin position="202"/>
        <end position="240"/>
    </location>
</feature>
<evidence type="ECO:0000313" key="3">
    <source>
        <dbReference type="Proteomes" id="UP000289886"/>
    </source>
</evidence>
<dbReference type="PANTHER" id="PTHR34757:SF1">
    <property type="entry name" value="JUNCTIONAL CADHERIN 5-ASSOCIATED PROTEIN"/>
    <property type="match status" value="1"/>
</dbReference>
<protein>
    <submittedName>
        <fullName evidence="2">Junctional protein associated with coronary artery disease</fullName>
    </submittedName>
</protein>
<dbReference type="GO" id="GO:1903589">
    <property type="term" value="P:positive regulation of blood vessel endothelial cell proliferation involved in sprouting angiogenesis"/>
    <property type="evidence" value="ECO:0007669"/>
    <property type="project" value="TreeGrafter"/>
</dbReference>